<feature type="signal peptide" evidence="1">
    <location>
        <begin position="1"/>
        <end position="27"/>
    </location>
</feature>
<dbReference type="RefSeq" id="WP_149063446.1">
    <property type="nucleotide sequence ID" value="NZ_CADILH010000004.1"/>
</dbReference>
<evidence type="ECO:0000256" key="1">
    <source>
        <dbReference type="SAM" id="SignalP"/>
    </source>
</evidence>
<proteinExistence type="predicted"/>
<evidence type="ECO:0000313" key="2">
    <source>
        <dbReference type="EMBL" id="CAB3932300.1"/>
    </source>
</evidence>
<reference evidence="2 3" key="1">
    <citation type="submission" date="2020-04" db="EMBL/GenBank/DDBJ databases">
        <authorList>
            <person name="De Canck E."/>
        </authorList>
    </citation>
    <scope>NUCLEOTIDE SEQUENCE [LARGE SCALE GENOMIC DNA]</scope>
    <source>
        <strain evidence="2 3">LMG 6000</strain>
    </source>
</reference>
<gene>
    <name evidence="2" type="ORF">LMG6000_02523</name>
</gene>
<protein>
    <submittedName>
        <fullName evidence="2">Uncharacterized protein</fullName>
    </submittedName>
</protein>
<organism evidence="2 3">
    <name type="scientific">Achromobacter insolitus</name>
    <dbReference type="NCBI Taxonomy" id="217204"/>
    <lineage>
        <taxon>Bacteria</taxon>
        <taxon>Pseudomonadati</taxon>
        <taxon>Pseudomonadota</taxon>
        <taxon>Betaproteobacteria</taxon>
        <taxon>Burkholderiales</taxon>
        <taxon>Alcaligenaceae</taxon>
        <taxon>Achromobacter</taxon>
    </lineage>
</organism>
<feature type="chain" id="PRO_5028923065" evidence="1">
    <location>
        <begin position="28"/>
        <end position="220"/>
    </location>
</feature>
<accession>A0A6S7F8Q7</accession>
<dbReference type="AlphaFoldDB" id="A0A6S7F8Q7"/>
<keyword evidence="1" id="KW-0732">Signal</keyword>
<name>A0A6S7F8Q7_9BURK</name>
<sequence length="220" mass="23986">MPHTRFIQHALATTGALFMALGATAQAQGTGQNAPVPTPLAPTKYCECRFSSGQYEAYSVNGTCTVQRYAGGRKCEYGFSGIGANPAVLTSILGQDAYQAQLQTAAQIFPRYLAFAQSGDTSALSESGFIESALPVLARGSLFRQAVVIAELPVKQIDNEIVVFSRKYSNVIAEVFQGKRPPLSVTWTEDFQFEIGRGYVLMNYKQASQLLVLFFSDEKR</sequence>
<dbReference type="EMBL" id="CADILH010000004">
    <property type="protein sequence ID" value="CAB3932300.1"/>
    <property type="molecule type" value="Genomic_DNA"/>
</dbReference>
<dbReference type="Proteomes" id="UP000494183">
    <property type="component" value="Unassembled WGS sequence"/>
</dbReference>
<keyword evidence="3" id="KW-1185">Reference proteome</keyword>
<evidence type="ECO:0000313" key="3">
    <source>
        <dbReference type="Proteomes" id="UP000494183"/>
    </source>
</evidence>